<evidence type="ECO:0000256" key="13">
    <source>
        <dbReference type="ARBA" id="ARBA00047899"/>
    </source>
</evidence>
<evidence type="ECO:0000313" key="19">
    <source>
        <dbReference type="EMBL" id="KAG2176239.1"/>
    </source>
</evidence>
<keyword evidence="6" id="KW-0963">Cytoplasm</keyword>
<keyword evidence="10" id="KW-0418">Kinase</keyword>
<protein>
    <recommendedName>
        <fullName evidence="4">non-specific serine/threonine protein kinase</fullName>
        <ecNumber evidence="4">2.7.11.1</ecNumber>
    </recommendedName>
</protein>
<evidence type="ECO:0000256" key="3">
    <source>
        <dbReference type="ARBA" id="ARBA00008874"/>
    </source>
</evidence>
<evidence type="ECO:0000256" key="8">
    <source>
        <dbReference type="ARBA" id="ARBA00022679"/>
    </source>
</evidence>
<dbReference type="Gene3D" id="3.90.810.10">
    <property type="entry name" value="CRIB domain"/>
    <property type="match status" value="1"/>
</dbReference>
<organism evidence="19 20">
    <name type="scientific">Mortierella isabellina</name>
    <name type="common">Filamentous fungus</name>
    <name type="synonym">Umbelopsis isabellina</name>
    <dbReference type="NCBI Taxonomy" id="91625"/>
    <lineage>
        <taxon>Eukaryota</taxon>
        <taxon>Fungi</taxon>
        <taxon>Fungi incertae sedis</taxon>
        <taxon>Mucoromycota</taxon>
        <taxon>Mucoromycotina</taxon>
        <taxon>Umbelopsidomycetes</taxon>
        <taxon>Umbelopsidales</taxon>
        <taxon>Umbelopsidaceae</taxon>
        <taxon>Umbelopsis</taxon>
    </lineage>
</organism>
<feature type="region of interest" description="Disordered" evidence="16">
    <location>
        <begin position="306"/>
        <end position="469"/>
    </location>
</feature>
<comment type="catalytic activity">
    <reaction evidence="14">
        <text>L-seryl-[protein] + ATP = O-phospho-L-seryl-[protein] + ADP + H(+)</text>
        <dbReference type="Rhea" id="RHEA:17989"/>
        <dbReference type="Rhea" id="RHEA-COMP:9863"/>
        <dbReference type="Rhea" id="RHEA-COMP:11604"/>
        <dbReference type="ChEBI" id="CHEBI:15378"/>
        <dbReference type="ChEBI" id="CHEBI:29999"/>
        <dbReference type="ChEBI" id="CHEBI:30616"/>
        <dbReference type="ChEBI" id="CHEBI:83421"/>
        <dbReference type="ChEBI" id="CHEBI:456216"/>
        <dbReference type="EC" id="2.7.11.1"/>
    </reaction>
</comment>
<dbReference type="InterPro" id="IPR051931">
    <property type="entry name" value="PAK3-like"/>
</dbReference>
<dbReference type="InterPro" id="IPR008271">
    <property type="entry name" value="Ser/Thr_kinase_AS"/>
</dbReference>
<dbReference type="GO" id="GO:0005524">
    <property type="term" value="F:ATP binding"/>
    <property type="evidence" value="ECO:0007669"/>
    <property type="project" value="UniProtKB-UniRule"/>
</dbReference>
<dbReference type="EMBL" id="JAEPQZ010000010">
    <property type="protein sequence ID" value="KAG2176239.1"/>
    <property type="molecule type" value="Genomic_DNA"/>
</dbReference>
<evidence type="ECO:0000256" key="1">
    <source>
        <dbReference type="ARBA" id="ARBA00004316"/>
    </source>
</evidence>
<dbReference type="InterPro" id="IPR036936">
    <property type="entry name" value="CRIB_dom_sf"/>
</dbReference>
<comment type="caution">
    <text evidence="19">The sequence shown here is derived from an EMBL/GenBank/DDBJ whole genome shotgun (WGS) entry which is preliminary data.</text>
</comment>
<comment type="similarity">
    <text evidence="3">Belongs to the protein kinase superfamily. STE Ser/Thr protein kinase family. STE20 subfamily.</text>
</comment>
<keyword evidence="11 15" id="KW-0067">ATP-binding</keyword>
<dbReference type="GO" id="GO:0042995">
    <property type="term" value="C:cell projection"/>
    <property type="evidence" value="ECO:0007669"/>
    <property type="project" value="UniProtKB-SubCell"/>
</dbReference>
<evidence type="ECO:0000256" key="6">
    <source>
        <dbReference type="ARBA" id="ARBA00022490"/>
    </source>
</evidence>
<dbReference type="CDD" id="cd01093">
    <property type="entry name" value="CRIB_PAK_like"/>
    <property type="match status" value="1"/>
</dbReference>
<comment type="catalytic activity">
    <reaction evidence="13">
        <text>L-threonyl-[protein] + ATP = O-phospho-L-threonyl-[protein] + ADP + H(+)</text>
        <dbReference type="Rhea" id="RHEA:46608"/>
        <dbReference type="Rhea" id="RHEA-COMP:11060"/>
        <dbReference type="Rhea" id="RHEA-COMP:11605"/>
        <dbReference type="ChEBI" id="CHEBI:15378"/>
        <dbReference type="ChEBI" id="CHEBI:30013"/>
        <dbReference type="ChEBI" id="CHEBI:30616"/>
        <dbReference type="ChEBI" id="CHEBI:61977"/>
        <dbReference type="ChEBI" id="CHEBI:456216"/>
        <dbReference type="EC" id="2.7.11.1"/>
    </reaction>
</comment>
<keyword evidence="5" id="KW-0217">Developmental protein</keyword>
<dbReference type="InterPro" id="IPR011009">
    <property type="entry name" value="Kinase-like_dom_sf"/>
</dbReference>
<evidence type="ECO:0000256" key="14">
    <source>
        <dbReference type="ARBA" id="ARBA00048679"/>
    </source>
</evidence>
<dbReference type="FunFam" id="1.10.510.10:FF:000011">
    <property type="entry name" value="Non-specific serine/threonine protein kinase"/>
    <property type="match status" value="1"/>
</dbReference>
<keyword evidence="12" id="KW-0966">Cell projection</keyword>
<dbReference type="SUPFAM" id="SSF56112">
    <property type="entry name" value="Protein kinase-like (PK-like)"/>
    <property type="match status" value="1"/>
</dbReference>
<dbReference type="SMART" id="SM00220">
    <property type="entry name" value="S_TKc"/>
    <property type="match status" value="1"/>
</dbReference>
<evidence type="ECO:0000256" key="5">
    <source>
        <dbReference type="ARBA" id="ARBA00022473"/>
    </source>
</evidence>
<evidence type="ECO:0000256" key="7">
    <source>
        <dbReference type="ARBA" id="ARBA00022527"/>
    </source>
</evidence>
<feature type="compositionally biased region" description="Basic and acidic residues" evidence="16">
    <location>
        <begin position="338"/>
        <end position="352"/>
    </location>
</feature>
<proteinExistence type="inferred from homology"/>
<dbReference type="PROSITE" id="PS50108">
    <property type="entry name" value="CRIB"/>
    <property type="match status" value="1"/>
</dbReference>
<dbReference type="PROSITE" id="PS00108">
    <property type="entry name" value="PROTEIN_KINASE_ST"/>
    <property type="match status" value="1"/>
</dbReference>
<feature type="compositionally biased region" description="Polar residues" evidence="16">
    <location>
        <begin position="353"/>
        <end position="370"/>
    </location>
</feature>
<evidence type="ECO:0000256" key="12">
    <source>
        <dbReference type="ARBA" id="ARBA00023273"/>
    </source>
</evidence>
<keyword evidence="9 15" id="KW-0547">Nucleotide-binding</keyword>
<dbReference type="GO" id="GO:0005886">
    <property type="term" value="C:plasma membrane"/>
    <property type="evidence" value="ECO:0007669"/>
    <property type="project" value="UniProtKB-ARBA"/>
</dbReference>
<sequence length="765" mass="85640">MSETASFEDPSISLSRQKEIASAPVFGTKKSVLRRPSFHSLHHSYARKSVASLNQVRRAHESWTPKVLRSPKSNPALAHMASSESSPHLPKMYNTDWTMAGVDDEISPSMYRVANNNTSDTETLRESFYTTGCESVPSDETIASRNSIASELQTVDVNEIGTGNFVASEGLRSRDRNSFRGVIERMVIGFNELMSKDQQANRAIDIGTPYNAKHITHVGFDAKSGQFTGLPPDWQILLKHSGITEQEQQQHPQAVLDAIGFYKDSQRHQEAIWNKLTTAESSHATYRYADSLYSSSNYSIGSNVSYPERRFESPRPPPSPPSNSVHSIRLQKMNAITKQEKSSIESSKRPSEQTHSLPPTPKQSQISEANITPIVEDIEPSSPPRPKHKEKAPLRSPKKELKPGKNVYEVDRIQQHIADRSSESKPLKKPDIEPIRSPKSKGEEKVVVNASASRGSKRRTARKPSMPDEEVLARLKQICKDEDPTTIYTNMVKIGQGASGGVYTAYPSNSTTPVAIKQMNLQKQPKKELIINEILIMKDSRHSNIVNFIDSYLWHGDLWVIMEYMEGGSLTDVVTCNMMMEGQIAAVCKEVLQGLIHLHTKGVIHRDIKSDNILLSLQGNIKLTDFGFCAQLNEQRSKRTTMVGTPYWMAPEVVTRKEYGPKVDVWSLGIMTIEMVDGEPPYLNENPLRALYLIATTGTPQLQHPEALSDTLRDFLNKCLEVDSEKRPLASEIIDHPFIKRAEPVRSLTPLINAARKANRSNSRV</sequence>
<evidence type="ECO:0000256" key="10">
    <source>
        <dbReference type="ARBA" id="ARBA00022777"/>
    </source>
</evidence>
<evidence type="ECO:0000256" key="16">
    <source>
        <dbReference type="SAM" id="MobiDB-lite"/>
    </source>
</evidence>
<dbReference type="Gene3D" id="3.30.200.20">
    <property type="entry name" value="Phosphorylase Kinase, domain 1"/>
    <property type="match status" value="1"/>
</dbReference>
<dbReference type="Gene3D" id="1.10.510.10">
    <property type="entry name" value="Transferase(Phosphotransferase) domain 1"/>
    <property type="match status" value="1"/>
</dbReference>
<dbReference type="PANTHER" id="PTHR45832:SF22">
    <property type="entry name" value="SERINE_THREONINE-PROTEIN KINASE SAMKA-RELATED"/>
    <property type="match status" value="1"/>
</dbReference>
<dbReference type="PANTHER" id="PTHR45832">
    <property type="entry name" value="SERINE/THREONINE-PROTEIN KINASE SAMKA-RELATED-RELATED"/>
    <property type="match status" value="1"/>
</dbReference>
<evidence type="ECO:0000256" key="11">
    <source>
        <dbReference type="ARBA" id="ARBA00022840"/>
    </source>
</evidence>
<feature type="domain" description="CRIB" evidence="18">
    <location>
        <begin position="206"/>
        <end position="219"/>
    </location>
</feature>
<dbReference type="EC" id="2.7.11.1" evidence="4"/>
<dbReference type="InterPro" id="IPR017441">
    <property type="entry name" value="Protein_kinase_ATP_BS"/>
</dbReference>
<dbReference type="InterPro" id="IPR000719">
    <property type="entry name" value="Prot_kinase_dom"/>
</dbReference>
<feature type="domain" description="Protein kinase" evidence="17">
    <location>
        <begin position="488"/>
        <end position="739"/>
    </location>
</feature>
<dbReference type="FunFam" id="3.90.810.10:FF:000005">
    <property type="entry name" value="Non-specific serine/threonine protein kinase"/>
    <property type="match status" value="1"/>
</dbReference>
<dbReference type="SMART" id="SM00285">
    <property type="entry name" value="PBD"/>
    <property type="match status" value="1"/>
</dbReference>
<feature type="binding site" evidence="15">
    <location>
        <position position="517"/>
    </location>
    <ligand>
        <name>ATP</name>
        <dbReference type="ChEBI" id="CHEBI:30616"/>
    </ligand>
</feature>
<dbReference type="OrthoDB" id="248923at2759"/>
<dbReference type="GO" id="GO:0004674">
    <property type="term" value="F:protein serine/threonine kinase activity"/>
    <property type="evidence" value="ECO:0007669"/>
    <property type="project" value="UniProtKB-KW"/>
</dbReference>
<keyword evidence="8" id="KW-0808">Transferase</keyword>
<keyword evidence="20" id="KW-1185">Reference proteome</keyword>
<comment type="subcellular location">
    <subcellularLocation>
        <location evidence="1">Cell projection</location>
    </subcellularLocation>
    <subcellularLocation>
        <location evidence="2">Cytoplasm</location>
    </subcellularLocation>
</comment>
<dbReference type="PROSITE" id="PS00107">
    <property type="entry name" value="PROTEIN_KINASE_ATP"/>
    <property type="match status" value="1"/>
</dbReference>
<dbReference type="CDD" id="cd06614">
    <property type="entry name" value="STKc_PAK"/>
    <property type="match status" value="1"/>
</dbReference>
<dbReference type="PROSITE" id="PS50011">
    <property type="entry name" value="PROTEIN_KINASE_DOM"/>
    <property type="match status" value="1"/>
</dbReference>
<evidence type="ECO:0000313" key="20">
    <source>
        <dbReference type="Proteomes" id="UP000654370"/>
    </source>
</evidence>
<dbReference type="GO" id="GO:0016477">
    <property type="term" value="P:cell migration"/>
    <property type="evidence" value="ECO:0007669"/>
    <property type="project" value="UniProtKB-ARBA"/>
</dbReference>
<evidence type="ECO:0000256" key="9">
    <source>
        <dbReference type="ARBA" id="ARBA00022741"/>
    </source>
</evidence>
<evidence type="ECO:0000259" key="18">
    <source>
        <dbReference type="PROSITE" id="PS50108"/>
    </source>
</evidence>
<feature type="compositionally biased region" description="Basic and acidic residues" evidence="16">
    <location>
        <begin position="391"/>
        <end position="446"/>
    </location>
</feature>
<dbReference type="Proteomes" id="UP000654370">
    <property type="component" value="Unassembled WGS sequence"/>
</dbReference>
<evidence type="ECO:0000259" key="17">
    <source>
        <dbReference type="PROSITE" id="PS50011"/>
    </source>
</evidence>
<dbReference type="GO" id="GO:0009791">
    <property type="term" value="P:post-embryonic development"/>
    <property type="evidence" value="ECO:0007669"/>
    <property type="project" value="UniProtKB-ARBA"/>
</dbReference>
<dbReference type="Pfam" id="PF00069">
    <property type="entry name" value="Pkinase"/>
    <property type="match status" value="1"/>
</dbReference>
<evidence type="ECO:0000256" key="15">
    <source>
        <dbReference type="PROSITE-ProRule" id="PRU10141"/>
    </source>
</evidence>
<dbReference type="GO" id="GO:0005829">
    <property type="term" value="C:cytosol"/>
    <property type="evidence" value="ECO:0007669"/>
    <property type="project" value="UniProtKB-ARBA"/>
</dbReference>
<name>A0A8H7PMN0_MORIS</name>
<dbReference type="InterPro" id="IPR033923">
    <property type="entry name" value="PAK_BD"/>
</dbReference>
<dbReference type="AlphaFoldDB" id="A0A8H7PMN0"/>
<reference evidence="19" key="1">
    <citation type="submission" date="2020-12" db="EMBL/GenBank/DDBJ databases">
        <title>Metabolic potential, ecology and presence of endohyphal bacteria is reflected in genomic diversity of Mucoromycotina.</title>
        <authorList>
            <person name="Muszewska A."/>
            <person name="Okrasinska A."/>
            <person name="Steczkiewicz K."/>
            <person name="Drgas O."/>
            <person name="Orlowska M."/>
            <person name="Perlinska-Lenart U."/>
            <person name="Aleksandrzak-Piekarczyk T."/>
            <person name="Szatraj K."/>
            <person name="Zielenkiewicz U."/>
            <person name="Pilsyk S."/>
            <person name="Malc E."/>
            <person name="Mieczkowski P."/>
            <person name="Kruszewska J.S."/>
            <person name="Biernat P."/>
            <person name="Pawlowska J."/>
        </authorList>
    </citation>
    <scope>NUCLEOTIDE SEQUENCE</scope>
    <source>
        <strain evidence="19">WA0000067209</strain>
    </source>
</reference>
<gene>
    <name evidence="19" type="ORF">INT43_005473</name>
</gene>
<keyword evidence="7" id="KW-0723">Serine/threonine-protein kinase</keyword>
<evidence type="ECO:0000256" key="2">
    <source>
        <dbReference type="ARBA" id="ARBA00004496"/>
    </source>
</evidence>
<dbReference type="InterPro" id="IPR000095">
    <property type="entry name" value="CRIB_dom"/>
</dbReference>
<dbReference type="Pfam" id="PF00786">
    <property type="entry name" value="PBD"/>
    <property type="match status" value="1"/>
</dbReference>
<dbReference type="FunFam" id="3.30.200.20:FF:000705">
    <property type="entry name" value="Non-specific serine/threonine protein kinase"/>
    <property type="match status" value="1"/>
</dbReference>
<accession>A0A8H7PMN0</accession>
<evidence type="ECO:0000256" key="4">
    <source>
        <dbReference type="ARBA" id="ARBA00012513"/>
    </source>
</evidence>